<evidence type="ECO:0000313" key="2">
    <source>
        <dbReference type="Proteomes" id="UP001055153"/>
    </source>
</evidence>
<gene>
    <name evidence="1" type="ORF">GMJLKIPL_1197</name>
</gene>
<keyword evidence="2" id="KW-1185">Reference proteome</keyword>
<dbReference type="Proteomes" id="UP001055153">
    <property type="component" value="Unassembled WGS sequence"/>
</dbReference>
<dbReference type="RefSeq" id="WP_238234169.1">
    <property type="nucleotide sequence ID" value="NZ_BPQQ01000012.1"/>
</dbReference>
<sequence>MSHDEQLKDGQFRIAFRVAQSVNAKTGWAEISDDALMDEVLRTEEKKLRTCRRDLERLGWWRTIEGERGRPTLCFGVQL</sequence>
<reference evidence="1" key="1">
    <citation type="journal article" date="2021" name="Front. Microbiol.">
        <title>Comprehensive Comparative Genomics and Phenotyping of Methylobacterium Species.</title>
        <authorList>
            <person name="Alessa O."/>
            <person name="Ogura Y."/>
            <person name="Fujitani Y."/>
            <person name="Takami H."/>
            <person name="Hayashi T."/>
            <person name="Sahin N."/>
            <person name="Tani A."/>
        </authorList>
    </citation>
    <scope>NUCLEOTIDE SEQUENCE</scope>
    <source>
        <strain evidence="1">DSM 17168</strain>
    </source>
</reference>
<name>A0ABQ4S869_9HYPH</name>
<evidence type="ECO:0000313" key="1">
    <source>
        <dbReference type="EMBL" id="GJD99281.1"/>
    </source>
</evidence>
<reference evidence="1" key="2">
    <citation type="submission" date="2021-08" db="EMBL/GenBank/DDBJ databases">
        <authorList>
            <person name="Tani A."/>
            <person name="Ola A."/>
            <person name="Ogura Y."/>
            <person name="Katsura K."/>
            <person name="Hayashi T."/>
        </authorList>
    </citation>
    <scope>NUCLEOTIDE SEQUENCE</scope>
    <source>
        <strain evidence="1">DSM 17168</strain>
    </source>
</reference>
<accession>A0ABQ4S869</accession>
<proteinExistence type="predicted"/>
<protein>
    <submittedName>
        <fullName evidence="1">Uncharacterized protein</fullName>
    </submittedName>
</protein>
<organism evidence="1 2">
    <name type="scientific">Methylobacterium isbiliense</name>
    <dbReference type="NCBI Taxonomy" id="315478"/>
    <lineage>
        <taxon>Bacteria</taxon>
        <taxon>Pseudomonadati</taxon>
        <taxon>Pseudomonadota</taxon>
        <taxon>Alphaproteobacteria</taxon>
        <taxon>Hyphomicrobiales</taxon>
        <taxon>Methylobacteriaceae</taxon>
        <taxon>Methylobacterium</taxon>
    </lineage>
</organism>
<comment type="caution">
    <text evidence="1">The sequence shown here is derived from an EMBL/GenBank/DDBJ whole genome shotgun (WGS) entry which is preliminary data.</text>
</comment>
<dbReference type="EMBL" id="BPQQ01000012">
    <property type="protein sequence ID" value="GJD99281.1"/>
    <property type="molecule type" value="Genomic_DNA"/>
</dbReference>